<feature type="coiled-coil region" evidence="1">
    <location>
        <begin position="50"/>
        <end position="84"/>
    </location>
</feature>
<organism evidence="3 4">
    <name type="scientific">Necator americanus</name>
    <name type="common">Human hookworm</name>
    <dbReference type="NCBI Taxonomy" id="51031"/>
    <lineage>
        <taxon>Eukaryota</taxon>
        <taxon>Metazoa</taxon>
        <taxon>Ecdysozoa</taxon>
        <taxon>Nematoda</taxon>
        <taxon>Chromadorea</taxon>
        <taxon>Rhabditida</taxon>
        <taxon>Rhabditina</taxon>
        <taxon>Rhabditomorpha</taxon>
        <taxon>Strongyloidea</taxon>
        <taxon>Ancylostomatidae</taxon>
        <taxon>Bunostominae</taxon>
        <taxon>Necator</taxon>
    </lineage>
</organism>
<protein>
    <submittedName>
        <fullName evidence="3">Uncharacterized protein</fullName>
    </submittedName>
</protein>
<accession>A0ABR1C518</accession>
<keyword evidence="4" id="KW-1185">Reference proteome</keyword>
<sequence>MKIEQMMGDGHPEEYDFDVDEDRTEEEIALPVPMEADQTTLTLREILQRLIKLEEAQEMMLEILERLEEQLLRKEAKMRWFENSIKELLQRVPPENQSDLE</sequence>
<evidence type="ECO:0000256" key="2">
    <source>
        <dbReference type="SAM" id="MobiDB-lite"/>
    </source>
</evidence>
<name>A0ABR1C518_NECAM</name>
<dbReference type="Proteomes" id="UP001303046">
    <property type="component" value="Unassembled WGS sequence"/>
</dbReference>
<evidence type="ECO:0000313" key="3">
    <source>
        <dbReference type="EMBL" id="KAK6732525.1"/>
    </source>
</evidence>
<feature type="region of interest" description="Disordered" evidence="2">
    <location>
        <begin position="1"/>
        <end position="23"/>
    </location>
</feature>
<dbReference type="EMBL" id="JAVFWL010000002">
    <property type="protein sequence ID" value="KAK6732525.1"/>
    <property type="molecule type" value="Genomic_DNA"/>
</dbReference>
<evidence type="ECO:0000256" key="1">
    <source>
        <dbReference type="SAM" id="Coils"/>
    </source>
</evidence>
<evidence type="ECO:0000313" key="4">
    <source>
        <dbReference type="Proteomes" id="UP001303046"/>
    </source>
</evidence>
<comment type="caution">
    <text evidence="3">The sequence shown here is derived from an EMBL/GenBank/DDBJ whole genome shotgun (WGS) entry which is preliminary data.</text>
</comment>
<keyword evidence="1" id="KW-0175">Coiled coil</keyword>
<reference evidence="3 4" key="1">
    <citation type="submission" date="2023-08" db="EMBL/GenBank/DDBJ databases">
        <title>A Necator americanus chromosomal reference genome.</title>
        <authorList>
            <person name="Ilik V."/>
            <person name="Petrzelkova K.J."/>
            <person name="Pardy F."/>
            <person name="Fuh T."/>
            <person name="Niatou-Singa F.S."/>
            <person name="Gouil Q."/>
            <person name="Baker L."/>
            <person name="Ritchie M.E."/>
            <person name="Jex A.R."/>
            <person name="Gazzola D."/>
            <person name="Li H."/>
            <person name="Toshio Fujiwara R."/>
            <person name="Zhan B."/>
            <person name="Aroian R.V."/>
            <person name="Pafco B."/>
            <person name="Schwarz E.M."/>
        </authorList>
    </citation>
    <scope>NUCLEOTIDE SEQUENCE [LARGE SCALE GENOMIC DNA]</scope>
    <source>
        <strain evidence="3 4">Aroian</strain>
        <tissue evidence="3">Whole animal</tissue>
    </source>
</reference>
<gene>
    <name evidence="3" type="primary">Necator_chrII.g4519</name>
    <name evidence="3" type="ORF">RB195_016727</name>
</gene>
<proteinExistence type="predicted"/>